<gene>
    <name evidence="2" type="ORF">VA613_14765</name>
</gene>
<name>A0ABZ1CJ18_9PROT</name>
<reference evidence="2 3" key="1">
    <citation type="submission" date="2023-12" db="EMBL/GenBank/DDBJ databases">
        <title>Thiobacillus sedimentum sp. nov., a chemolithoautotrophic sulfur-oxidizing bacterium isolated from freshwater sediment.</title>
        <authorList>
            <person name="Luo J."/>
            <person name="Dai C."/>
        </authorList>
    </citation>
    <scope>NUCLEOTIDE SEQUENCE [LARGE SCALE GENOMIC DNA]</scope>
    <source>
        <strain evidence="2 3">SCUT-2</strain>
    </source>
</reference>
<dbReference type="RefSeq" id="WP_324779780.1">
    <property type="nucleotide sequence ID" value="NZ_CP141769.1"/>
</dbReference>
<evidence type="ECO:0000313" key="3">
    <source>
        <dbReference type="Proteomes" id="UP001334732"/>
    </source>
</evidence>
<keyword evidence="3" id="KW-1185">Reference proteome</keyword>
<dbReference type="Gene3D" id="3.40.50.300">
    <property type="entry name" value="P-loop containing nucleotide triphosphate hydrolases"/>
    <property type="match status" value="1"/>
</dbReference>
<dbReference type="Proteomes" id="UP001334732">
    <property type="component" value="Chromosome"/>
</dbReference>
<proteinExistence type="predicted"/>
<feature type="compositionally biased region" description="Basic and acidic residues" evidence="1">
    <location>
        <begin position="448"/>
        <end position="459"/>
    </location>
</feature>
<evidence type="ECO:0000256" key="1">
    <source>
        <dbReference type="SAM" id="MobiDB-lite"/>
    </source>
</evidence>
<dbReference type="InterPro" id="IPR027417">
    <property type="entry name" value="P-loop_NTPase"/>
</dbReference>
<dbReference type="EMBL" id="CP141769">
    <property type="protein sequence ID" value="WRS39247.1"/>
    <property type="molecule type" value="Genomic_DNA"/>
</dbReference>
<sequence>MSMSKTANPWIEPYKLVLSDEEIRRRTEVHGEPVEDLDSDLIEVACNRLNKALKAVFIATAQSRAIIRSELERAIAYGLVAYPNRIATLQRIYSPPEERESEFPVVITGPSGTGKTELEKAIRRLLMGRRHIDLGEAHGPFPQDAYRSLRVKGMQSVLEFMKPLAKPEIALGEAKARVSDMPNECAAWLYRTGTCLLGVDELQFLTQSDNASTHISKVLMACMEIGIPWHYVCNYSLGWRLMKRPHEITQRLQANISILVPDPPASEDWIAILKQYQKIAKAYFEFELTSHALELWNLSAGLKRELVKLLVLAYRLSRHRQVGKVSWKDIQDAYTSASFSKSRKDIELLIRYAAQGGELRDDLRCPFTGGSITQAIEAYENNLRNARNVIVARATLDASLTEGERKAADNIQKKLRDETPPKRAHVVKLPVKPKRTLQSLQSAGRKFKTGDKPPETQDA</sequence>
<feature type="region of interest" description="Disordered" evidence="1">
    <location>
        <begin position="430"/>
        <end position="459"/>
    </location>
</feature>
<evidence type="ECO:0000313" key="2">
    <source>
        <dbReference type="EMBL" id="WRS39247.1"/>
    </source>
</evidence>
<accession>A0ABZ1CJ18</accession>
<protein>
    <recommendedName>
        <fullName evidence="4">AAA+ ATPase domain-containing protein</fullName>
    </recommendedName>
</protein>
<dbReference type="SUPFAM" id="SSF52540">
    <property type="entry name" value="P-loop containing nucleoside triphosphate hydrolases"/>
    <property type="match status" value="1"/>
</dbReference>
<organism evidence="2 3">
    <name type="scientific">Thiobacillus sedimenti</name>
    <dbReference type="NCBI Taxonomy" id="3110231"/>
    <lineage>
        <taxon>Bacteria</taxon>
        <taxon>Pseudomonadati</taxon>
        <taxon>Pseudomonadota</taxon>
        <taxon>Betaproteobacteria</taxon>
        <taxon>Nitrosomonadales</taxon>
        <taxon>Thiobacillaceae</taxon>
        <taxon>Thiobacillus</taxon>
    </lineage>
</organism>
<evidence type="ECO:0008006" key="4">
    <source>
        <dbReference type="Google" id="ProtNLM"/>
    </source>
</evidence>